<dbReference type="PANTHER" id="PTHR43639:SF1">
    <property type="entry name" value="SHORT-CHAIN DEHYDROGENASE_REDUCTASE FAMILY PROTEIN"/>
    <property type="match status" value="1"/>
</dbReference>
<dbReference type="Pfam" id="PF13561">
    <property type="entry name" value="adh_short_C2"/>
    <property type="match status" value="1"/>
</dbReference>
<dbReference type="InterPro" id="IPR036291">
    <property type="entry name" value="NAD(P)-bd_dom_sf"/>
</dbReference>
<organism evidence="4 5">
    <name type="scientific">Thalassobaculum litoreum DSM 18839</name>
    <dbReference type="NCBI Taxonomy" id="1123362"/>
    <lineage>
        <taxon>Bacteria</taxon>
        <taxon>Pseudomonadati</taxon>
        <taxon>Pseudomonadota</taxon>
        <taxon>Alphaproteobacteria</taxon>
        <taxon>Rhodospirillales</taxon>
        <taxon>Thalassobaculaceae</taxon>
        <taxon>Thalassobaculum</taxon>
    </lineage>
</organism>
<feature type="region of interest" description="Disordered" evidence="3">
    <location>
        <begin position="195"/>
        <end position="215"/>
    </location>
</feature>
<evidence type="ECO:0000256" key="2">
    <source>
        <dbReference type="ARBA" id="ARBA00023002"/>
    </source>
</evidence>
<evidence type="ECO:0000256" key="3">
    <source>
        <dbReference type="SAM" id="MobiDB-lite"/>
    </source>
</evidence>
<sequence>MAQRVPQPVPKTALVTGAARRVGRAIALALAGDGWNVAVHYGASGDAAQETARELQALGVRAEAIGADLSDETDLRSLIERCEAALGPVGLLVNNASTFERDSLATATRASWDRHIDPNLWAPLVLMQDFAARLPQGNDGAVVNIIDQRVWNLNEDFLSYTMSKVGLWGATRTLALELAPRIRVNGVGPGPILPSVHQDQDRFDSQARATPLQHGASPDEVAAAVVFLAAAPSVTGQMIAVDGGQHLGWAPPGPDTPRD</sequence>
<dbReference type="GO" id="GO:0016491">
    <property type="term" value="F:oxidoreductase activity"/>
    <property type="evidence" value="ECO:0007669"/>
    <property type="project" value="UniProtKB-KW"/>
</dbReference>
<proteinExistence type="inferred from homology"/>
<gene>
    <name evidence="4" type="ORF">SAMN05660686_00902</name>
</gene>
<dbReference type="PRINTS" id="PR00081">
    <property type="entry name" value="GDHRDH"/>
</dbReference>
<accession>A0A8G2BFS0</accession>
<dbReference type="InterPro" id="IPR002347">
    <property type="entry name" value="SDR_fam"/>
</dbReference>
<comment type="similarity">
    <text evidence="1">Belongs to the short-chain dehydrogenases/reductases (SDR) family.</text>
</comment>
<dbReference type="EMBL" id="FNBW01000002">
    <property type="protein sequence ID" value="SDF28774.1"/>
    <property type="molecule type" value="Genomic_DNA"/>
</dbReference>
<evidence type="ECO:0000313" key="5">
    <source>
        <dbReference type="Proteomes" id="UP000198615"/>
    </source>
</evidence>
<evidence type="ECO:0000313" key="4">
    <source>
        <dbReference type="EMBL" id="SDF28774.1"/>
    </source>
</evidence>
<evidence type="ECO:0000256" key="1">
    <source>
        <dbReference type="ARBA" id="ARBA00006484"/>
    </source>
</evidence>
<comment type="caution">
    <text evidence="4">The sequence shown here is derived from an EMBL/GenBank/DDBJ whole genome shotgun (WGS) entry which is preliminary data.</text>
</comment>
<keyword evidence="5" id="KW-1185">Reference proteome</keyword>
<dbReference type="Proteomes" id="UP000198615">
    <property type="component" value="Unassembled WGS sequence"/>
</dbReference>
<dbReference type="SUPFAM" id="SSF51735">
    <property type="entry name" value="NAD(P)-binding Rossmann-fold domains"/>
    <property type="match status" value="1"/>
</dbReference>
<dbReference type="PANTHER" id="PTHR43639">
    <property type="entry name" value="OXIDOREDUCTASE, SHORT-CHAIN DEHYDROGENASE/REDUCTASE FAMILY (AFU_ORTHOLOGUE AFUA_5G02870)"/>
    <property type="match status" value="1"/>
</dbReference>
<protein>
    <submittedName>
        <fullName evidence="4">NAD(P)-dependent dehydrogenase, short-chain alcohol dehydrogenase family</fullName>
    </submittedName>
</protein>
<dbReference type="OrthoDB" id="9786360at2"/>
<dbReference type="PRINTS" id="PR00080">
    <property type="entry name" value="SDRFAMILY"/>
</dbReference>
<keyword evidence="2" id="KW-0560">Oxidoreductase</keyword>
<dbReference type="AlphaFoldDB" id="A0A8G2BFS0"/>
<dbReference type="NCBIfam" id="NF006597">
    <property type="entry name" value="PRK09134.1"/>
    <property type="match status" value="1"/>
</dbReference>
<dbReference type="RefSeq" id="WP_093148452.1">
    <property type="nucleotide sequence ID" value="NZ_FNBW01000002.1"/>
</dbReference>
<name>A0A8G2BFS0_9PROT</name>
<dbReference type="Gene3D" id="3.40.50.720">
    <property type="entry name" value="NAD(P)-binding Rossmann-like Domain"/>
    <property type="match status" value="1"/>
</dbReference>
<reference evidence="4 5" key="1">
    <citation type="submission" date="2016-10" db="EMBL/GenBank/DDBJ databases">
        <authorList>
            <person name="Varghese N."/>
            <person name="Submissions S."/>
        </authorList>
    </citation>
    <scope>NUCLEOTIDE SEQUENCE [LARGE SCALE GENOMIC DNA]</scope>
    <source>
        <strain evidence="4 5">DSM 18839</strain>
    </source>
</reference>